<dbReference type="AlphaFoldDB" id="J9GM66"/>
<protein>
    <submittedName>
        <fullName evidence="2">Two-component system sensor histidine kinase</fullName>
    </submittedName>
</protein>
<keyword evidence="2" id="KW-0418">Kinase</keyword>
<proteinExistence type="predicted"/>
<reference evidence="2" key="1">
    <citation type="journal article" date="2012" name="PLoS ONE">
        <title>Gene sets for utilization of primary and secondary nutrition supplies in the distal gut of endangered iberian lynx.</title>
        <authorList>
            <person name="Alcaide M."/>
            <person name="Messina E."/>
            <person name="Richter M."/>
            <person name="Bargiela R."/>
            <person name="Peplies J."/>
            <person name="Huws S.A."/>
            <person name="Newbold C.J."/>
            <person name="Golyshin P.N."/>
            <person name="Simon M.A."/>
            <person name="Lopez G."/>
            <person name="Yakimov M.M."/>
            <person name="Ferrer M."/>
        </authorList>
    </citation>
    <scope>NUCLEOTIDE SEQUENCE</scope>
</reference>
<dbReference type="Pfam" id="PF13424">
    <property type="entry name" value="TPR_12"/>
    <property type="match status" value="1"/>
</dbReference>
<dbReference type="Gene3D" id="1.25.40.10">
    <property type="entry name" value="Tetratricopeptide repeat domain"/>
    <property type="match status" value="2"/>
</dbReference>
<dbReference type="InterPro" id="IPR019734">
    <property type="entry name" value="TPR_rpt"/>
</dbReference>
<organism evidence="2">
    <name type="scientific">gut metagenome</name>
    <dbReference type="NCBI Taxonomy" id="749906"/>
    <lineage>
        <taxon>unclassified sequences</taxon>
        <taxon>metagenomes</taxon>
        <taxon>organismal metagenomes</taxon>
    </lineage>
</organism>
<sequence>MLDGLPHKTDKLVRLCINLADIHYRSGQIAEVARYFRRAQLLSDSLHYDALNSSIYTGLGQVSMELYDFKAAHRHFAQAAHNLPDDDLLDLFFHYNTVGNCYYFEGRYREALVPFRKALAYAQQIENDCNQAIAYSNQAEIYLMLDSISQASRMLRLAMKHYERSGQCPPNALHYIQSLRAALALAEGNIAKARRLLEQYPARLFQHSPRYLMLHFQRLERYAARAGRWQWAYHFSEEREKYSQILQNQQTRNVVGELALRYSCDTTLIRQQLKLADLETRSVRQQNYILLAVFAIVIVLLDSVVLFVWMLKRANDRQRKQVECINELRMDIVRNRVSPHYIFNV</sequence>
<feature type="transmembrane region" description="Helical" evidence="1">
    <location>
        <begin position="288"/>
        <end position="311"/>
    </location>
</feature>
<keyword evidence="1" id="KW-0812">Transmembrane</keyword>
<dbReference type="EMBL" id="AMCI01000586">
    <property type="protein sequence ID" value="EJX08584.1"/>
    <property type="molecule type" value="Genomic_DNA"/>
</dbReference>
<dbReference type="InterPro" id="IPR011990">
    <property type="entry name" value="TPR-like_helical_dom_sf"/>
</dbReference>
<keyword evidence="2" id="KW-0808">Transferase</keyword>
<name>J9GM66_9ZZZZ</name>
<gene>
    <name evidence="2" type="ORF">EVA_03305</name>
</gene>
<comment type="caution">
    <text evidence="2">The sequence shown here is derived from an EMBL/GenBank/DDBJ whole genome shotgun (WGS) entry which is preliminary data.</text>
</comment>
<keyword evidence="1" id="KW-0472">Membrane</keyword>
<dbReference type="SUPFAM" id="SSF48452">
    <property type="entry name" value="TPR-like"/>
    <property type="match status" value="1"/>
</dbReference>
<keyword evidence="1" id="KW-1133">Transmembrane helix</keyword>
<dbReference type="GO" id="GO:0016301">
    <property type="term" value="F:kinase activity"/>
    <property type="evidence" value="ECO:0007669"/>
    <property type="project" value="UniProtKB-KW"/>
</dbReference>
<evidence type="ECO:0000256" key="1">
    <source>
        <dbReference type="SAM" id="Phobius"/>
    </source>
</evidence>
<evidence type="ECO:0000313" key="2">
    <source>
        <dbReference type="EMBL" id="EJX08584.1"/>
    </source>
</evidence>
<dbReference type="PROSITE" id="PS50005">
    <property type="entry name" value="TPR"/>
    <property type="match status" value="1"/>
</dbReference>
<dbReference type="SMART" id="SM00028">
    <property type="entry name" value="TPR"/>
    <property type="match status" value="4"/>
</dbReference>
<accession>J9GM66</accession>